<keyword evidence="7" id="KW-0539">Nucleus</keyword>
<dbReference type="PROSITE" id="PS00636">
    <property type="entry name" value="DNAJ_1"/>
    <property type="match status" value="1"/>
</dbReference>
<dbReference type="SMART" id="SM00271">
    <property type="entry name" value="DnaJ"/>
    <property type="match status" value="1"/>
</dbReference>
<comment type="subcellular location">
    <subcellularLocation>
        <location evidence="1">Nucleus</location>
    </subcellularLocation>
</comment>
<organism evidence="11 12">
    <name type="scientific">Mucuna pruriens</name>
    <name type="common">Velvet bean</name>
    <name type="synonym">Dolichos pruriens</name>
    <dbReference type="NCBI Taxonomy" id="157652"/>
    <lineage>
        <taxon>Eukaryota</taxon>
        <taxon>Viridiplantae</taxon>
        <taxon>Streptophyta</taxon>
        <taxon>Embryophyta</taxon>
        <taxon>Tracheophyta</taxon>
        <taxon>Spermatophyta</taxon>
        <taxon>Magnoliopsida</taxon>
        <taxon>eudicotyledons</taxon>
        <taxon>Gunneridae</taxon>
        <taxon>Pentapetalae</taxon>
        <taxon>rosids</taxon>
        <taxon>fabids</taxon>
        <taxon>Fabales</taxon>
        <taxon>Fabaceae</taxon>
        <taxon>Papilionoideae</taxon>
        <taxon>50 kb inversion clade</taxon>
        <taxon>NPAAA clade</taxon>
        <taxon>indigoferoid/millettioid clade</taxon>
        <taxon>Phaseoleae</taxon>
        <taxon>Mucuna</taxon>
    </lineage>
</organism>
<dbReference type="InterPro" id="IPR046347">
    <property type="entry name" value="bZIP_sf"/>
</dbReference>
<dbReference type="FunFam" id="1.20.5.170:FF:000019">
    <property type="entry name" value="BZIP family transcription factor"/>
    <property type="match status" value="1"/>
</dbReference>
<keyword evidence="3" id="KW-0805">Transcription regulation</keyword>
<evidence type="ECO:0000259" key="10">
    <source>
        <dbReference type="PROSITE" id="PS51806"/>
    </source>
</evidence>
<dbReference type="Pfam" id="PF00226">
    <property type="entry name" value="DnaJ"/>
    <property type="match status" value="1"/>
</dbReference>
<evidence type="ECO:0000256" key="8">
    <source>
        <dbReference type="SAM" id="Coils"/>
    </source>
</evidence>
<dbReference type="PROSITE" id="PS51806">
    <property type="entry name" value="DOG1"/>
    <property type="match status" value="1"/>
</dbReference>
<dbReference type="GO" id="GO:0000976">
    <property type="term" value="F:transcription cis-regulatory region binding"/>
    <property type="evidence" value="ECO:0007669"/>
    <property type="project" value="UniProtKB-ARBA"/>
</dbReference>
<dbReference type="GO" id="GO:0003700">
    <property type="term" value="F:DNA-binding transcription factor activity"/>
    <property type="evidence" value="ECO:0007669"/>
    <property type="project" value="InterPro"/>
</dbReference>
<dbReference type="GO" id="GO:0005634">
    <property type="term" value="C:nucleus"/>
    <property type="evidence" value="ECO:0007669"/>
    <property type="project" value="UniProtKB-SubCell"/>
</dbReference>
<dbReference type="CDD" id="cd06257">
    <property type="entry name" value="DnaJ"/>
    <property type="match status" value="1"/>
</dbReference>
<dbReference type="Gene3D" id="1.20.5.170">
    <property type="match status" value="1"/>
</dbReference>
<dbReference type="Gene3D" id="1.10.287.110">
    <property type="entry name" value="DnaJ domain"/>
    <property type="match status" value="1"/>
</dbReference>
<dbReference type="PROSITE" id="PS50076">
    <property type="entry name" value="DNAJ_2"/>
    <property type="match status" value="1"/>
</dbReference>
<protein>
    <submittedName>
        <fullName evidence="11">Transcription factor TGA3</fullName>
    </submittedName>
</protein>
<dbReference type="SUPFAM" id="SSF46565">
    <property type="entry name" value="Chaperone J-domain"/>
    <property type="match status" value="1"/>
</dbReference>
<keyword evidence="12" id="KW-1185">Reference proteome</keyword>
<dbReference type="AlphaFoldDB" id="A0A371FDF4"/>
<dbReference type="PROSITE" id="PS00036">
    <property type="entry name" value="BZIP_BASIC"/>
    <property type="match status" value="1"/>
</dbReference>
<dbReference type="InterPro" id="IPR025422">
    <property type="entry name" value="TGA_domain"/>
</dbReference>
<dbReference type="FunFam" id="1.10.287.110:FF:000141">
    <property type="entry name" value="Chaperone protein dnaJ"/>
    <property type="match status" value="1"/>
</dbReference>
<comment type="similarity">
    <text evidence="2">Belongs to the bZIP family.</text>
</comment>
<keyword evidence="8" id="KW-0175">Coiled coil</keyword>
<dbReference type="InterPro" id="IPR004827">
    <property type="entry name" value="bZIP"/>
</dbReference>
<dbReference type="SMART" id="SM00338">
    <property type="entry name" value="BRLZ"/>
    <property type="match status" value="1"/>
</dbReference>
<dbReference type="EMBL" id="QJKJ01009539">
    <property type="protein sequence ID" value="RDX76332.1"/>
    <property type="molecule type" value="Genomic_DNA"/>
</dbReference>
<evidence type="ECO:0000256" key="1">
    <source>
        <dbReference type="ARBA" id="ARBA00004123"/>
    </source>
</evidence>
<feature type="domain" description="J" evidence="9">
    <location>
        <begin position="404"/>
        <end position="475"/>
    </location>
</feature>
<evidence type="ECO:0000256" key="5">
    <source>
        <dbReference type="ARBA" id="ARBA00023159"/>
    </source>
</evidence>
<evidence type="ECO:0000259" key="9">
    <source>
        <dbReference type="PROSITE" id="PS50076"/>
    </source>
</evidence>
<feature type="domain" description="DOG1" evidence="10">
    <location>
        <begin position="135"/>
        <end position="346"/>
    </location>
</feature>
<gene>
    <name evidence="11" type="primary">TGA3</name>
    <name evidence="11" type="ORF">CR513_43684</name>
</gene>
<evidence type="ECO:0000256" key="2">
    <source>
        <dbReference type="ARBA" id="ARBA00007163"/>
    </source>
</evidence>
<evidence type="ECO:0000313" key="11">
    <source>
        <dbReference type="EMBL" id="RDX76332.1"/>
    </source>
</evidence>
<evidence type="ECO:0000256" key="4">
    <source>
        <dbReference type="ARBA" id="ARBA00023125"/>
    </source>
</evidence>
<dbReference type="InterPro" id="IPR018253">
    <property type="entry name" value="DnaJ_domain_CS"/>
</dbReference>
<feature type="non-terminal residue" evidence="11">
    <location>
        <position position="1"/>
    </location>
</feature>
<dbReference type="PANTHER" id="PTHR45693:SF40">
    <property type="entry name" value="FACTOR TGA7, PUTATIVE-RELATED"/>
    <property type="match status" value="1"/>
</dbReference>
<sequence>MDIYEPFQQVSMWGDNFKVDGGLNSIAAPMLMVDTNMENKPEYIPQESREPSGADQDSTNKNVNKMLRRLAQNREAARKSRLRKKAYVKQLESSRLKLMQLELEIGKARKQGMYMGTALDAGYIGSSSETINPGIVAFEIEYGQWVEEQQRRNEELRQAFQTQASDVHQLHVLVQSVLNHYSNLFRMKADAAKADVLYLISGVWKASVERIFLWIGGPRPSQLLNIIVPQVEPLSEQQIVSINNLRLSSQQAEDALSQGLEKLQQSLVHDMAVDPLGVANLGFQMALAMDKFEALEGFVNQADHLRLQTLLHMSRILTTYQAARGLLALGEYFHRLRTLCSLWAAHLRRHQFLSRVSFRNPNCKPRLPSPFLYSTIGSWGSNPWFRVNQRRTVAKASNWAEQKSPYDTLELEGDADDEQIKNAYRRLAKFYHPDVYDGRGTLEEGETAEARFIKIQAAYELLIDGERRRQYDIDNRVNPMKASQAWMEWLMKKRKAFDQRGDMAVAAWAEQQQRELNIRVRQLSRSKIDPDEARKILAREKKASAENFSNTLKRHTLVLKKRDLMRRKAEEEKKKTISRLLAAEGLELDNDSDSDEAL</sequence>
<dbReference type="Proteomes" id="UP000257109">
    <property type="component" value="Unassembled WGS sequence"/>
</dbReference>
<dbReference type="SUPFAM" id="SSF57959">
    <property type="entry name" value="Leucine zipper domain"/>
    <property type="match status" value="1"/>
</dbReference>
<dbReference type="STRING" id="157652.A0A371FDF4"/>
<accession>A0A371FDF4</accession>
<evidence type="ECO:0000256" key="6">
    <source>
        <dbReference type="ARBA" id="ARBA00023163"/>
    </source>
</evidence>
<keyword evidence="4" id="KW-0238">DNA-binding</keyword>
<comment type="caution">
    <text evidence="11">The sequence shown here is derived from an EMBL/GenBank/DDBJ whole genome shotgun (WGS) entry which is preliminary data.</text>
</comment>
<evidence type="ECO:0000256" key="7">
    <source>
        <dbReference type="ARBA" id="ARBA00023242"/>
    </source>
</evidence>
<dbReference type="InterPro" id="IPR001623">
    <property type="entry name" value="DnaJ_domain"/>
</dbReference>
<dbReference type="Pfam" id="PF14144">
    <property type="entry name" value="DOG1"/>
    <property type="match status" value="1"/>
</dbReference>
<keyword evidence="5" id="KW-0010">Activator</keyword>
<name>A0A371FDF4_MUCPR</name>
<dbReference type="InterPro" id="IPR036869">
    <property type="entry name" value="J_dom_sf"/>
</dbReference>
<reference evidence="11" key="1">
    <citation type="submission" date="2018-05" db="EMBL/GenBank/DDBJ databases">
        <title>Draft genome of Mucuna pruriens seed.</title>
        <authorList>
            <person name="Nnadi N.E."/>
            <person name="Vos R."/>
            <person name="Hasami M.H."/>
            <person name="Devisetty U.K."/>
            <person name="Aguiy J.C."/>
        </authorList>
    </citation>
    <scope>NUCLEOTIDE SEQUENCE [LARGE SCALE GENOMIC DNA]</scope>
    <source>
        <strain evidence="11">JCA_2017</strain>
    </source>
</reference>
<evidence type="ECO:0000313" key="12">
    <source>
        <dbReference type="Proteomes" id="UP000257109"/>
    </source>
</evidence>
<evidence type="ECO:0000256" key="3">
    <source>
        <dbReference type="ARBA" id="ARBA00023015"/>
    </source>
</evidence>
<feature type="coiled-coil region" evidence="8">
    <location>
        <begin position="60"/>
        <end position="111"/>
    </location>
</feature>
<dbReference type="Pfam" id="PF00170">
    <property type="entry name" value="bZIP_1"/>
    <property type="match status" value="1"/>
</dbReference>
<proteinExistence type="inferred from homology"/>
<dbReference type="GO" id="GO:0006351">
    <property type="term" value="P:DNA-templated transcription"/>
    <property type="evidence" value="ECO:0007669"/>
    <property type="project" value="InterPro"/>
</dbReference>
<dbReference type="OrthoDB" id="10250354at2759"/>
<keyword evidence="6" id="KW-0804">Transcription</keyword>
<dbReference type="PRINTS" id="PR00625">
    <property type="entry name" value="JDOMAIN"/>
</dbReference>
<dbReference type="PANTHER" id="PTHR45693">
    <property type="entry name" value="TRANSCRIPTION FACTOR TGA9"/>
    <property type="match status" value="1"/>
</dbReference>